<dbReference type="EMBL" id="UYWW01007384">
    <property type="protein sequence ID" value="VDM15228.1"/>
    <property type="molecule type" value="Genomic_DNA"/>
</dbReference>
<accession>A0A3P7FXF5</accession>
<dbReference type="Proteomes" id="UP000270924">
    <property type="component" value="Unassembled WGS sequence"/>
</dbReference>
<dbReference type="AlphaFoldDB" id="A0A3P7FXF5"/>
<evidence type="ECO:0000313" key="2">
    <source>
        <dbReference type="Proteomes" id="UP000270924"/>
    </source>
</evidence>
<keyword evidence="2" id="KW-1185">Reference proteome</keyword>
<organism evidence="1 2">
    <name type="scientific">Wuchereria bancrofti</name>
    <dbReference type="NCBI Taxonomy" id="6293"/>
    <lineage>
        <taxon>Eukaryota</taxon>
        <taxon>Metazoa</taxon>
        <taxon>Ecdysozoa</taxon>
        <taxon>Nematoda</taxon>
        <taxon>Chromadorea</taxon>
        <taxon>Rhabditida</taxon>
        <taxon>Spirurina</taxon>
        <taxon>Spiruromorpha</taxon>
        <taxon>Filarioidea</taxon>
        <taxon>Onchocercidae</taxon>
        <taxon>Wuchereria</taxon>
    </lineage>
</organism>
<evidence type="ECO:0000313" key="1">
    <source>
        <dbReference type="EMBL" id="VDM15228.1"/>
    </source>
</evidence>
<reference evidence="1 2" key="1">
    <citation type="submission" date="2018-11" db="EMBL/GenBank/DDBJ databases">
        <authorList>
            <consortium name="Pathogen Informatics"/>
        </authorList>
    </citation>
    <scope>NUCLEOTIDE SEQUENCE [LARGE SCALE GENOMIC DNA]</scope>
</reference>
<sequence>ANHDTAGIDRVDHAATTGHDADAGVTGDVALHAGTYQRLVGAQGRYSLTLHVRTHQCTVGVVVLEERNQRGGNRDYLLRRYVHQGDVFRRLHGEFVQVTYGNQLVDQLTLVVQGGGRLGDHVIGFFDGGQEHDLVGNLAFLDHAVRAFQEAVLVGAGVGSQRVDQTDVRTFRGFDRAHTAVVGRVYVADFEAGALTGQTARAECGDAALVGDLGERVVLVHELRELAGTEELLHRRRNRLGVDQVLRHQAFAFGHRQTLLDRALDAHQANAELVLGHLADATHATVTQVVDVVDDALAVTDVDQGLEYGNDVFLAQHARTFDLGATDTTVELHAAHGGQVVTLGAEEQVVEQGLGSVLGWRLAGTHHAVDLDQRFQLIGGAVDLQGIGDERTAIDVVGVQGLEANDVGLGHLGQQVGGQLGVALGDDLAGGRVHDGLGSGTANDVIERNFQLLDASLVQLVDVASRDTTALLHDHLAAGVLDVQDRDFTTQTLRHQLQAQTVVLNVVDVGVVEGIQHFFGAIAECAQQNGRRQFAATVDTHEYRVLRIELEVQPGTAVGDDASGVQQLARAVGLATVVVEEHARRTVQLGNDHALGTVDDEGTVLGHERNFAHVHFLLFDVLDRFVRRFFVENDQTYFHAQRHGEGHATQDALLDVERRLAQAIADVLQGGVAGVADDREYGFEGRMQADVTELLLAHPLLQEFAIGIQLDGQEVRHIHDIRQLAKVLADTFFLSV</sequence>
<proteinExistence type="predicted"/>
<protein>
    <submittedName>
        <fullName evidence="1">Uncharacterized protein</fullName>
    </submittedName>
</protein>
<gene>
    <name evidence="1" type="ORF">WBA_LOCUS8614</name>
</gene>
<name>A0A3P7FXF5_WUCBA</name>
<dbReference type="AntiFam" id="ANF00129">
    <property type="entry name" value="Shadow ORF (opposite rpoB)"/>
</dbReference>
<dbReference type="InParanoid" id="A0A3P7FXF5"/>
<feature type="non-terminal residue" evidence="1">
    <location>
        <position position="1"/>
    </location>
</feature>